<evidence type="ECO:0000313" key="2">
    <source>
        <dbReference type="EMBL" id="QDY96016.1"/>
    </source>
</evidence>
<feature type="compositionally biased region" description="Low complexity" evidence="1">
    <location>
        <begin position="54"/>
        <end position="72"/>
    </location>
</feature>
<reference evidence="2 3" key="1">
    <citation type="journal article" date="2017" name="Genome Announc.">
        <title>Draft Genome Sequence of Agrobacterium tumefaciens Biovar 1 Strain 186, Isolated from Walnut.</title>
        <authorList>
            <person name="Poret-Peterson A.T."/>
            <person name="Bhatnagar S."/>
            <person name="McClean A.E."/>
            <person name="Kluepfel D.A."/>
        </authorList>
    </citation>
    <scope>NUCLEOTIDE SEQUENCE [LARGE SCALE GENOMIC DNA]</scope>
    <source>
        <strain evidence="2 3">186</strain>
    </source>
</reference>
<dbReference type="AlphaFoldDB" id="A0AAP9J7X5"/>
<evidence type="ECO:0000313" key="3">
    <source>
        <dbReference type="Proteomes" id="UP000222296"/>
    </source>
</evidence>
<protein>
    <submittedName>
        <fullName evidence="2">Uncharacterized protein</fullName>
    </submittedName>
</protein>
<proteinExistence type="predicted"/>
<dbReference type="Proteomes" id="UP000222296">
    <property type="component" value="Chromosome Linear"/>
</dbReference>
<accession>A0AAP9J7X5</accession>
<feature type="region of interest" description="Disordered" evidence="1">
    <location>
        <begin position="44"/>
        <end position="72"/>
    </location>
</feature>
<sequence length="72" mass="7416">MTSKKTFTVTAKAGNFVAGVRSPGVGKPIELTDEQAAYPLIAGEIEEPGKKTEAPAGETETTPAAKAKAVKE</sequence>
<dbReference type="RefSeq" id="WP_099087247.1">
    <property type="nucleotide sequence ID" value="NZ_CP042275.2"/>
</dbReference>
<dbReference type="EMBL" id="CP042275">
    <property type="protein sequence ID" value="QDY96016.1"/>
    <property type="molecule type" value="Genomic_DNA"/>
</dbReference>
<gene>
    <name evidence="2" type="ORF">CG010_017650</name>
</gene>
<name>A0AAP9J7X5_AGRTU</name>
<evidence type="ECO:0000256" key="1">
    <source>
        <dbReference type="SAM" id="MobiDB-lite"/>
    </source>
</evidence>
<organism evidence="2 3">
    <name type="scientific">Agrobacterium tumefaciens</name>
    <dbReference type="NCBI Taxonomy" id="358"/>
    <lineage>
        <taxon>Bacteria</taxon>
        <taxon>Pseudomonadati</taxon>
        <taxon>Pseudomonadota</taxon>
        <taxon>Alphaproteobacteria</taxon>
        <taxon>Hyphomicrobiales</taxon>
        <taxon>Rhizobiaceae</taxon>
        <taxon>Rhizobium/Agrobacterium group</taxon>
        <taxon>Agrobacterium</taxon>
        <taxon>Agrobacterium tumefaciens complex</taxon>
    </lineage>
</organism>